<reference evidence="2 3" key="1">
    <citation type="submission" date="2023-11" db="EMBL/GenBank/DDBJ databases">
        <title>Halocaridina rubra genome assembly.</title>
        <authorList>
            <person name="Smith C."/>
        </authorList>
    </citation>
    <scope>NUCLEOTIDE SEQUENCE [LARGE SCALE GENOMIC DNA]</scope>
    <source>
        <strain evidence="2">EP-1</strain>
        <tissue evidence="2">Whole</tissue>
    </source>
</reference>
<feature type="transmembrane region" description="Helical" evidence="1">
    <location>
        <begin position="12"/>
        <end position="36"/>
    </location>
</feature>
<sequence>MPGFDSLKRIDTSFIVLYYVAPLLNITLLVLAMAIFPANAVTMLTNTTAGGRRMTRIS</sequence>
<protein>
    <submittedName>
        <fullName evidence="2">Uncharacterized protein</fullName>
    </submittedName>
</protein>
<evidence type="ECO:0000313" key="2">
    <source>
        <dbReference type="EMBL" id="KAK7083540.1"/>
    </source>
</evidence>
<gene>
    <name evidence="2" type="ORF">SK128_010056</name>
</gene>
<dbReference type="AlphaFoldDB" id="A0AAN8XSN8"/>
<dbReference type="EMBL" id="JAXCGZ010002843">
    <property type="protein sequence ID" value="KAK7083540.1"/>
    <property type="molecule type" value="Genomic_DNA"/>
</dbReference>
<keyword evidence="1" id="KW-0812">Transmembrane</keyword>
<feature type="non-terminal residue" evidence="2">
    <location>
        <position position="58"/>
    </location>
</feature>
<comment type="caution">
    <text evidence="2">The sequence shown here is derived from an EMBL/GenBank/DDBJ whole genome shotgun (WGS) entry which is preliminary data.</text>
</comment>
<organism evidence="2 3">
    <name type="scientific">Halocaridina rubra</name>
    <name type="common">Hawaiian red shrimp</name>
    <dbReference type="NCBI Taxonomy" id="373956"/>
    <lineage>
        <taxon>Eukaryota</taxon>
        <taxon>Metazoa</taxon>
        <taxon>Ecdysozoa</taxon>
        <taxon>Arthropoda</taxon>
        <taxon>Crustacea</taxon>
        <taxon>Multicrustacea</taxon>
        <taxon>Malacostraca</taxon>
        <taxon>Eumalacostraca</taxon>
        <taxon>Eucarida</taxon>
        <taxon>Decapoda</taxon>
        <taxon>Pleocyemata</taxon>
        <taxon>Caridea</taxon>
        <taxon>Atyoidea</taxon>
        <taxon>Atyidae</taxon>
        <taxon>Halocaridina</taxon>
    </lineage>
</organism>
<name>A0AAN8XSN8_HALRR</name>
<keyword evidence="3" id="KW-1185">Reference proteome</keyword>
<evidence type="ECO:0000256" key="1">
    <source>
        <dbReference type="SAM" id="Phobius"/>
    </source>
</evidence>
<dbReference type="Proteomes" id="UP001381693">
    <property type="component" value="Unassembled WGS sequence"/>
</dbReference>
<evidence type="ECO:0000313" key="3">
    <source>
        <dbReference type="Proteomes" id="UP001381693"/>
    </source>
</evidence>
<keyword evidence="1" id="KW-1133">Transmembrane helix</keyword>
<accession>A0AAN8XSN8</accession>
<keyword evidence="1" id="KW-0472">Membrane</keyword>
<proteinExistence type="predicted"/>